<dbReference type="InterPro" id="IPR036390">
    <property type="entry name" value="WH_DNA-bd_sf"/>
</dbReference>
<dbReference type="InterPro" id="IPR011991">
    <property type="entry name" value="ArsR-like_HTH"/>
</dbReference>
<dbReference type="InterPro" id="IPR030855">
    <property type="entry name" value="Bifunct_BirA"/>
</dbReference>
<dbReference type="GO" id="GO:0003677">
    <property type="term" value="F:DNA binding"/>
    <property type="evidence" value="ECO:0007669"/>
    <property type="project" value="UniProtKB-UniRule"/>
</dbReference>
<dbReference type="HAMAP" id="MF_00978">
    <property type="entry name" value="Bifunct_BirA"/>
    <property type="match status" value="1"/>
</dbReference>
<keyword evidence="4 6" id="KW-0092">Biotin</keyword>
<accession>A0A545SQP6</accession>
<dbReference type="CDD" id="cd16442">
    <property type="entry name" value="BPL"/>
    <property type="match status" value="1"/>
</dbReference>
<reference evidence="8 9" key="1">
    <citation type="submission" date="2019-06" db="EMBL/GenBank/DDBJ databases">
        <title>Whole genome sequence for Cellvibrionaceae sp. R142.</title>
        <authorList>
            <person name="Wang G."/>
        </authorList>
    </citation>
    <scope>NUCLEOTIDE SEQUENCE [LARGE SCALE GENOMIC DNA]</scope>
    <source>
        <strain evidence="8 9">R142</strain>
    </source>
</reference>
<dbReference type="RefSeq" id="WP_142929793.1">
    <property type="nucleotide sequence ID" value="NZ_ML660111.1"/>
</dbReference>
<dbReference type="Gene3D" id="3.30.930.10">
    <property type="entry name" value="Bira Bifunctional Protein, Domain 2"/>
    <property type="match status" value="1"/>
</dbReference>
<dbReference type="PANTHER" id="PTHR12835:SF5">
    <property type="entry name" value="BIOTIN--PROTEIN LIGASE"/>
    <property type="match status" value="1"/>
</dbReference>
<dbReference type="Pfam" id="PF03099">
    <property type="entry name" value="BPL_LplA_LipB"/>
    <property type="match status" value="1"/>
</dbReference>
<dbReference type="NCBIfam" id="TIGR00121">
    <property type="entry name" value="birA_ligase"/>
    <property type="match status" value="1"/>
</dbReference>
<dbReference type="Gene3D" id="2.30.30.100">
    <property type="match status" value="1"/>
</dbReference>
<dbReference type="InterPro" id="IPR004408">
    <property type="entry name" value="Biotin_CoA_COase_ligase"/>
</dbReference>
<gene>
    <name evidence="6 8" type="primary">birA</name>
    <name evidence="8" type="ORF">FKG94_25540</name>
</gene>
<dbReference type="Pfam" id="PF02237">
    <property type="entry name" value="BPL_C"/>
    <property type="match status" value="1"/>
</dbReference>
<dbReference type="GO" id="GO:0005524">
    <property type="term" value="F:ATP binding"/>
    <property type="evidence" value="ECO:0007669"/>
    <property type="project" value="UniProtKB-UniRule"/>
</dbReference>
<dbReference type="GO" id="GO:0004077">
    <property type="term" value="F:biotin--[biotin carboxyl-carrier protein] ligase activity"/>
    <property type="evidence" value="ECO:0007669"/>
    <property type="project" value="UniProtKB-UniRule"/>
</dbReference>
<keyword evidence="3 6" id="KW-0067">ATP-binding</keyword>
<evidence type="ECO:0000313" key="9">
    <source>
        <dbReference type="Proteomes" id="UP000319732"/>
    </source>
</evidence>
<feature type="domain" description="BPL/LPL catalytic" evidence="7">
    <location>
        <begin position="82"/>
        <end position="266"/>
    </location>
</feature>
<dbReference type="PROSITE" id="PS51733">
    <property type="entry name" value="BPL_LPL_CATALYTIC"/>
    <property type="match status" value="1"/>
</dbReference>
<sequence length="332" mass="35424">MDINSLLKLLADGRFHSGEELGEVLGVSRTAVWKHLRKLEPLGLVLTSVKGRGYCLEGGLELLDADAIDAALNPAARALAVELDIQSVIDSTNTRALARAAAGNARGYICLAEQQTAGKGRRGRAWVSPFGRNIYLSVVWGFDGGAAVLEGLSLAVSVAVTRALRDLAATAGDAGTRLDDIRLKWPNDVLWRGRKLAGILLEMTGDVSSFCQVVSGIGINVTMPAVAGAAIDQAWVDMETIVGRCSRNQLVAQLLNHLLPLLDDFQARGFACLREEWESLDAYRNCQVELRTATESVLGAACGVTETGGLRILVDGREQVFSGGEISLRPTA</sequence>
<proteinExistence type="inferred from homology"/>
<evidence type="ECO:0000256" key="6">
    <source>
        <dbReference type="HAMAP-Rule" id="MF_00978"/>
    </source>
</evidence>
<dbReference type="Pfam" id="PF08279">
    <property type="entry name" value="HTH_11"/>
    <property type="match status" value="1"/>
</dbReference>
<dbReference type="GO" id="GO:0006355">
    <property type="term" value="P:regulation of DNA-templated transcription"/>
    <property type="evidence" value="ECO:0007669"/>
    <property type="project" value="UniProtKB-UniRule"/>
</dbReference>
<dbReference type="PANTHER" id="PTHR12835">
    <property type="entry name" value="BIOTIN PROTEIN LIGASE"/>
    <property type="match status" value="1"/>
</dbReference>
<dbReference type="CDD" id="cd00090">
    <property type="entry name" value="HTH_ARSR"/>
    <property type="match status" value="1"/>
</dbReference>
<comment type="function">
    <text evidence="6">Acts both as a biotin--[acetyl-CoA-carboxylase] ligase and a biotin-operon repressor. In the presence of ATP, BirA activates biotin to form the BirA-biotinyl-5'-adenylate (BirA-bio-5'-AMP or holoBirA) complex. HoloBirA can either transfer the biotinyl moiety to the biotin carboxyl carrier protein (BCCP) subunit of acetyl-CoA carboxylase, or bind to the biotin operator site and inhibit transcription of the operon.</text>
</comment>
<dbReference type="InterPro" id="IPR008988">
    <property type="entry name" value="Transcriptional_repressor_C"/>
</dbReference>
<dbReference type="InterPro" id="IPR003142">
    <property type="entry name" value="BPL_C"/>
</dbReference>
<dbReference type="InterPro" id="IPR013196">
    <property type="entry name" value="HTH_11"/>
</dbReference>
<evidence type="ECO:0000256" key="4">
    <source>
        <dbReference type="ARBA" id="ARBA00023267"/>
    </source>
</evidence>
<dbReference type="InterPro" id="IPR045864">
    <property type="entry name" value="aa-tRNA-synth_II/BPL/LPL"/>
</dbReference>
<comment type="catalytic activity">
    <reaction evidence="5 6">
        <text>biotin + L-lysyl-[protein] + ATP = N(6)-biotinyl-L-lysyl-[protein] + AMP + diphosphate + H(+)</text>
        <dbReference type="Rhea" id="RHEA:11756"/>
        <dbReference type="Rhea" id="RHEA-COMP:9752"/>
        <dbReference type="Rhea" id="RHEA-COMP:10505"/>
        <dbReference type="ChEBI" id="CHEBI:15378"/>
        <dbReference type="ChEBI" id="CHEBI:29969"/>
        <dbReference type="ChEBI" id="CHEBI:30616"/>
        <dbReference type="ChEBI" id="CHEBI:33019"/>
        <dbReference type="ChEBI" id="CHEBI:57586"/>
        <dbReference type="ChEBI" id="CHEBI:83144"/>
        <dbReference type="ChEBI" id="CHEBI:456215"/>
        <dbReference type="EC" id="6.3.4.15"/>
    </reaction>
</comment>
<evidence type="ECO:0000256" key="2">
    <source>
        <dbReference type="ARBA" id="ARBA00022741"/>
    </source>
</evidence>
<dbReference type="NCBIfam" id="NF008847">
    <property type="entry name" value="PRK11886.1-2"/>
    <property type="match status" value="1"/>
</dbReference>
<keyword evidence="6" id="KW-0805">Transcription regulation</keyword>
<evidence type="ECO:0000256" key="3">
    <source>
        <dbReference type="ARBA" id="ARBA00022840"/>
    </source>
</evidence>
<dbReference type="SUPFAM" id="SSF55681">
    <property type="entry name" value="Class II aaRS and biotin synthetases"/>
    <property type="match status" value="1"/>
</dbReference>
<protein>
    <recommendedName>
        <fullName evidence="6">Bifunctional ligase/repressor BirA</fullName>
    </recommendedName>
    <alternativeName>
        <fullName evidence="6">Biotin operon repressor</fullName>
    </alternativeName>
    <alternativeName>
        <fullName evidence="6">Biotin--[acetyl-CoA-carboxylase] ligase</fullName>
        <ecNumber evidence="6">6.3.4.15</ecNumber>
    </alternativeName>
    <alternativeName>
        <fullName evidence="6">Biotin--protein ligase</fullName>
    </alternativeName>
    <alternativeName>
        <fullName evidence="6">Biotin-[acetyl-CoA carboxylase] synthetase</fullName>
    </alternativeName>
</protein>
<comment type="caution">
    <text evidence="8">The sequence shown here is derived from an EMBL/GenBank/DDBJ whole genome shotgun (WGS) entry which is preliminary data.</text>
</comment>
<dbReference type="OrthoDB" id="9807064at2"/>
<keyword evidence="6" id="KW-0678">Repressor</keyword>
<keyword evidence="6" id="KW-0238">DNA-binding</keyword>
<name>A0A545SQP6_9GAMM</name>
<dbReference type="SUPFAM" id="SSF50037">
    <property type="entry name" value="C-terminal domain of transcriptional repressors"/>
    <property type="match status" value="1"/>
</dbReference>
<dbReference type="SUPFAM" id="SSF46785">
    <property type="entry name" value="Winged helix' DNA-binding domain"/>
    <property type="match status" value="1"/>
</dbReference>
<evidence type="ECO:0000256" key="1">
    <source>
        <dbReference type="ARBA" id="ARBA00022598"/>
    </source>
</evidence>
<organism evidence="8 9">
    <name type="scientific">Exilibacterium tricleocarpae</name>
    <dbReference type="NCBI Taxonomy" id="2591008"/>
    <lineage>
        <taxon>Bacteria</taxon>
        <taxon>Pseudomonadati</taxon>
        <taxon>Pseudomonadota</taxon>
        <taxon>Gammaproteobacteria</taxon>
        <taxon>Cellvibrionales</taxon>
        <taxon>Cellvibrionaceae</taxon>
        <taxon>Exilibacterium</taxon>
    </lineage>
</organism>
<dbReference type="AlphaFoldDB" id="A0A545SQP6"/>
<keyword evidence="6" id="KW-0804">Transcription</keyword>
<comment type="similarity">
    <text evidence="6">Belongs to the biotin--protein ligase family.</text>
</comment>
<feature type="DNA-binding region" description="H-T-H motif" evidence="6">
    <location>
        <begin position="18"/>
        <end position="37"/>
    </location>
</feature>
<evidence type="ECO:0000259" key="7">
    <source>
        <dbReference type="PROSITE" id="PS51733"/>
    </source>
</evidence>
<dbReference type="EMBL" id="VHSG01000035">
    <property type="protein sequence ID" value="TQV67294.1"/>
    <property type="molecule type" value="Genomic_DNA"/>
</dbReference>
<comment type="caution">
    <text evidence="6">Lacks conserved residue(s) required for the propagation of feature annotation.</text>
</comment>
<feature type="binding site" evidence="6">
    <location>
        <position position="115"/>
    </location>
    <ligand>
        <name>biotin</name>
        <dbReference type="ChEBI" id="CHEBI:57586"/>
    </ligand>
</feature>
<keyword evidence="2 6" id="KW-0547">Nucleotide-binding</keyword>
<dbReference type="EC" id="6.3.4.15" evidence="6"/>
<keyword evidence="9" id="KW-1185">Reference proteome</keyword>
<feature type="binding site" evidence="6">
    <location>
        <position position="195"/>
    </location>
    <ligand>
        <name>biotin</name>
        <dbReference type="ChEBI" id="CHEBI:57586"/>
    </ligand>
</feature>
<keyword evidence="1 6" id="KW-0436">Ligase</keyword>
<dbReference type="NCBIfam" id="NF008848">
    <property type="entry name" value="PRK11886.1-3"/>
    <property type="match status" value="1"/>
</dbReference>
<dbReference type="InterPro" id="IPR036388">
    <property type="entry name" value="WH-like_DNA-bd_sf"/>
</dbReference>
<dbReference type="InterPro" id="IPR004143">
    <property type="entry name" value="BPL_LPL_catalytic"/>
</dbReference>
<evidence type="ECO:0000313" key="8">
    <source>
        <dbReference type="EMBL" id="TQV67294.1"/>
    </source>
</evidence>
<dbReference type="GO" id="GO:0005737">
    <property type="term" value="C:cytoplasm"/>
    <property type="evidence" value="ECO:0007669"/>
    <property type="project" value="TreeGrafter"/>
</dbReference>
<dbReference type="Gene3D" id="1.10.10.10">
    <property type="entry name" value="Winged helix-like DNA-binding domain superfamily/Winged helix DNA-binding domain"/>
    <property type="match status" value="1"/>
</dbReference>
<feature type="binding site" evidence="6">
    <location>
        <begin position="91"/>
        <end position="93"/>
    </location>
    <ligand>
        <name>biotin</name>
        <dbReference type="ChEBI" id="CHEBI:57586"/>
    </ligand>
</feature>
<evidence type="ECO:0000256" key="5">
    <source>
        <dbReference type="ARBA" id="ARBA00047846"/>
    </source>
</evidence>
<dbReference type="Proteomes" id="UP000319732">
    <property type="component" value="Unassembled WGS sequence"/>
</dbReference>